<keyword evidence="14" id="KW-1185">Reference proteome</keyword>
<dbReference type="FunFam" id="3.40.390.10:FF:000018">
    <property type="entry name" value="Metalloendoproteinase 1"/>
    <property type="match status" value="1"/>
</dbReference>
<evidence type="ECO:0000256" key="5">
    <source>
        <dbReference type="ARBA" id="ARBA00022801"/>
    </source>
</evidence>
<feature type="binding site" evidence="11">
    <location>
        <position position="218"/>
    </location>
    <ligand>
        <name>Zn(2+)</name>
        <dbReference type="ChEBI" id="CHEBI:29105"/>
        <label>1</label>
    </ligand>
</feature>
<dbReference type="Gene3D" id="3.40.390.10">
    <property type="entry name" value="Collagenase (Catalytic Domain)"/>
    <property type="match status" value="1"/>
</dbReference>
<dbReference type="InterPro" id="IPR024079">
    <property type="entry name" value="MetalloPept_cat_dom_sf"/>
</dbReference>
<evidence type="ECO:0000256" key="4">
    <source>
        <dbReference type="ARBA" id="ARBA00022729"/>
    </source>
</evidence>
<evidence type="ECO:0000256" key="7">
    <source>
        <dbReference type="ARBA" id="ARBA00023049"/>
    </source>
</evidence>
<dbReference type="GO" id="GO:0006508">
    <property type="term" value="P:proteolysis"/>
    <property type="evidence" value="ECO:0007669"/>
    <property type="project" value="UniProtKB-KW"/>
</dbReference>
<comment type="cofactor">
    <cofactor evidence="11">
        <name>Ca(2+)</name>
        <dbReference type="ChEBI" id="CHEBI:29108"/>
    </cofactor>
    <text evidence="11">Can bind about 5 Ca(2+) ions per subunit.</text>
</comment>
<reference evidence="13 14" key="1">
    <citation type="submission" date="2019-09" db="EMBL/GenBank/DDBJ databases">
        <authorList>
            <person name="Ou C."/>
        </authorList>
    </citation>
    <scope>NUCLEOTIDE SEQUENCE [LARGE SCALE GENOMIC DNA]</scope>
    <source>
        <strain evidence="13">S2</strain>
        <tissue evidence="13">Leaf</tissue>
    </source>
</reference>
<feature type="binding site" evidence="11">
    <location>
        <position position="243"/>
    </location>
    <ligand>
        <name>Zn(2+)</name>
        <dbReference type="ChEBI" id="CHEBI:29105"/>
        <label>1</label>
    </ligand>
</feature>
<dbReference type="Pfam" id="PF01471">
    <property type="entry name" value="PG_binding_1"/>
    <property type="match status" value="1"/>
</dbReference>
<feature type="binding site" evidence="11">
    <location>
        <position position="208"/>
    </location>
    <ligand>
        <name>Ca(2+)</name>
        <dbReference type="ChEBI" id="CHEBI:29108"/>
        <label>2</label>
    </ligand>
</feature>
<sequence length="484" mass="54623">MFPFFRYNSFFFFFFFFICLCFLCFSRPALPARILRDSVPVLTDASDVHNATWHDFSIFLDAGRGSLVSGMSELKNYMHRFGYLPNSNFTDFFDTEFESALTLYQSRLSLPVTGKLDTDTISAIISPRCGVSDASQHTALHATRHFAYFYGKPRWERPSPLTYAFSPNHTVSYLNPSDIRDIFCRAFSRWSAVIPVNFTETQNYASADIKIGFYRGDHGDGKPFDGVLGVLAHAFSPENGQLHLDAAESWAIDFKTDKSKEAIDLESVATHEIGHVLGLAHSSVKEAVMYPSLRPRTKKVNLRVDDVEGVQALYGSNPNFRFSSLLSEDSYNHAVSLDPRSSSEWSISLTLIITSISSAYSHHIIHPPANPCNGFSLQLIRQQSFPIVHPIRRPKIFLFRLPFPHCLLAFSPFLTLYAVDADVVVEQCIMELPSALTGYIMSIMLEPASEGLLRHYQVQNYEFPSKTLKMLNYFSLEASISSIP</sequence>
<comment type="cofactor">
    <cofactor evidence="11">
        <name>Zn(2+)</name>
        <dbReference type="ChEBI" id="CHEBI:29105"/>
    </cofactor>
    <text evidence="11">Binds 2 Zn(2+) ions per subunit.</text>
</comment>
<reference evidence="14" key="2">
    <citation type="submission" date="2019-10" db="EMBL/GenBank/DDBJ databases">
        <title>A de novo genome assembly of a pear dwarfing rootstock.</title>
        <authorList>
            <person name="Wang F."/>
            <person name="Wang J."/>
            <person name="Li S."/>
            <person name="Zhang Y."/>
            <person name="Fang M."/>
            <person name="Ma L."/>
            <person name="Zhao Y."/>
            <person name="Jiang S."/>
        </authorList>
    </citation>
    <scope>NUCLEOTIDE SEQUENCE [LARGE SCALE GENOMIC DNA]</scope>
</reference>
<dbReference type="Pfam" id="PF00413">
    <property type="entry name" value="Peptidase_M10"/>
    <property type="match status" value="1"/>
</dbReference>
<evidence type="ECO:0000256" key="9">
    <source>
        <dbReference type="ARBA" id="ARBA00023180"/>
    </source>
</evidence>
<feature type="binding site" evidence="11">
    <location>
        <position position="275"/>
    </location>
    <ligand>
        <name>Zn(2+)</name>
        <dbReference type="ChEBI" id="CHEBI:29105"/>
        <label>2</label>
        <note>catalytic</note>
    </ligand>
</feature>
<evidence type="ECO:0000256" key="8">
    <source>
        <dbReference type="ARBA" id="ARBA00023145"/>
    </source>
</evidence>
<dbReference type="GO" id="GO:0004222">
    <property type="term" value="F:metalloendopeptidase activity"/>
    <property type="evidence" value="ECO:0007669"/>
    <property type="project" value="InterPro"/>
</dbReference>
<dbReference type="GO" id="GO:0030574">
    <property type="term" value="P:collagen catabolic process"/>
    <property type="evidence" value="ECO:0007669"/>
    <property type="project" value="TreeGrafter"/>
</dbReference>
<dbReference type="CDD" id="cd04278">
    <property type="entry name" value="ZnMc_MMP"/>
    <property type="match status" value="1"/>
</dbReference>
<keyword evidence="4" id="KW-0732">Signal</keyword>
<feature type="binding site" evidence="11">
    <location>
        <position position="289"/>
    </location>
    <ligand>
        <name>Zn(2+)</name>
        <dbReference type="ChEBI" id="CHEBI:29105"/>
        <label>2</label>
        <note>catalytic</note>
    </ligand>
</feature>
<feature type="binding site" evidence="11">
    <location>
        <position position="226"/>
    </location>
    <ligand>
        <name>Ca(2+)</name>
        <dbReference type="ChEBI" id="CHEBI:29108"/>
        <label>3</label>
    </ligand>
</feature>
<keyword evidence="6 11" id="KW-0862">Zinc</keyword>
<accession>A0A5N5I023</accession>
<dbReference type="PANTHER" id="PTHR10201:SF321">
    <property type="entry name" value="METALLOENDOPROTEINASE 4-MMP"/>
    <property type="match status" value="1"/>
</dbReference>
<dbReference type="InterPro" id="IPR001818">
    <property type="entry name" value="Pept_M10_metallopeptidase"/>
</dbReference>
<evidence type="ECO:0000256" key="3">
    <source>
        <dbReference type="ARBA" id="ARBA00022723"/>
    </source>
</evidence>
<feature type="binding site" description="in inhibited form" evidence="11">
    <location>
        <position position="129"/>
    </location>
    <ligand>
        <name>Zn(2+)</name>
        <dbReference type="ChEBI" id="CHEBI:29105"/>
        <label>2</label>
        <note>catalytic</note>
    </ligand>
</feature>
<dbReference type="SMART" id="SM00235">
    <property type="entry name" value="ZnMc"/>
    <property type="match status" value="1"/>
</dbReference>
<feature type="binding site" evidence="11">
    <location>
        <position position="248"/>
    </location>
    <ligand>
        <name>Ca(2+)</name>
        <dbReference type="ChEBI" id="CHEBI:29108"/>
        <label>3</label>
    </ligand>
</feature>
<dbReference type="PRINTS" id="PR00138">
    <property type="entry name" value="MATRIXIN"/>
</dbReference>
<reference evidence="13 14" key="3">
    <citation type="submission" date="2019-11" db="EMBL/GenBank/DDBJ databases">
        <title>A de novo genome assembly of a pear dwarfing rootstock.</title>
        <authorList>
            <person name="Wang F."/>
            <person name="Wang J."/>
            <person name="Li S."/>
            <person name="Zhang Y."/>
            <person name="Fang M."/>
            <person name="Ma L."/>
            <person name="Zhao Y."/>
            <person name="Jiang S."/>
        </authorList>
    </citation>
    <scope>NUCLEOTIDE SEQUENCE [LARGE SCALE GENOMIC DNA]</scope>
    <source>
        <strain evidence="13">S2</strain>
        <tissue evidence="13">Leaf</tissue>
    </source>
</reference>
<dbReference type="SUPFAM" id="SSF55486">
    <property type="entry name" value="Metalloproteases ('zincins'), catalytic domain"/>
    <property type="match status" value="1"/>
</dbReference>
<dbReference type="InterPro" id="IPR002477">
    <property type="entry name" value="Peptidoglycan-bd-like"/>
</dbReference>
<evidence type="ECO:0000256" key="6">
    <source>
        <dbReference type="ARBA" id="ARBA00022833"/>
    </source>
</evidence>
<feature type="domain" description="Peptidase metallopeptidase" evidence="12">
    <location>
        <begin position="151"/>
        <end position="316"/>
    </location>
</feature>
<comment type="caution">
    <text evidence="13">The sequence shown here is derived from an EMBL/GenBank/DDBJ whole genome shotgun (WGS) entry which is preliminary data.</text>
</comment>
<evidence type="ECO:0000256" key="10">
    <source>
        <dbReference type="PIRSR" id="PIRSR621190-1"/>
    </source>
</evidence>
<dbReference type="InterPro" id="IPR006026">
    <property type="entry name" value="Peptidase_Metallo"/>
</dbReference>
<dbReference type="SUPFAM" id="SSF47090">
    <property type="entry name" value="PGBD-like"/>
    <property type="match status" value="1"/>
</dbReference>
<gene>
    <name evidence="13" type="ORF">D8674_028704</name>
</gene>
<keyword evidence="9" id="KW-0325">Glycoprotein</keyword>
<feature type="binding site" evidence="11">
    <location>
        <position position="245"/>
    </location>
    <ligand>
        <name>Ca(2+)</name>
        <dbReference type="ChEBI" id="CHEBI:29108"/>
        <label>3</label>
    </ligand>
</feature>
<feature type="binding site" evidence="11">
    <location>
        <position position="281"/>
    </location>
    <ligand>
        <name>Zn(2+)</name>
        <dbReference type="ChEBI" id="CHEBI:29105"/>
        <label>2</label>
        <note>catalytic</note>
    </ligand>
</feature>
<evidence type="ECO:0000313" key="13">
    <source>
        <dbReference type="EMBL" id="KAB2632457.1"/>
    </source>
</evidence>
<evidence type="ECO:0000313" key="14">
    <source>
        <dbReference type="Proteomes" id="UP000327157"/>
    </source>
</evidence>
<evidence type="ECO:0000256" key="2">
    <source>
        <dbReference type="ARBA" id="ARBA00022670"/>
    </source>
</evidence>
<feature type="binding site" evidence="11">
    <location>
        <position position="233"/>
    </location>
    <ligand>
        <name>Zn(2+)</name>
        <dbReference type="ChEBI" id="CHEBI:29105"/>
        <label>1</label>
    </ligand>
</feature>
<dbReference type="GO" id="GO:0030198">
    <property type="term" value="P:extracellular matrix organization"/>
    <property type="evidence" value="ECO:0007669"/>
    <property type="project" value="TreeGrafter"/>
</dbReference>
<dbReference type="Proteomes" id="UP000327157">
    <property type="component" value="Chromosome 6"/>
</dbReference>
<dbReference type="InterPro" id="IPR021190">
    <property type="entry name" value="Pept_M10A"/>
</dbReference>
<evidence type="ECO:0000256" key="1">
    <source>
        <dbReference type="ARBA" id="ARBA00009614"/>
    </source>
</evidence>
<dbReference type="AlphaFoldDB" id="A0A5N5I023"/>
<dbReference type="InterPro" id="IPR033739">
    <property type="entry name" value="M10A_MMP"/>
</dbReference>
<keyword evidence="7" id="KW-0482">Metalloprotease</keyword>
<evidence type="ECO:0000256" key="11">
    <source>
        <dbReference type="PIRSR" id="PIRSR621190-2"/>
    </source>
</evidence>
<dbReference type="GO" id="GO:0008270">
    <property type="term" value="F:zinc ion binding"/>
    <property type="evidence" value="ECO:0007669"/>
    <property type="project" value="InterPro"/>
</dbReference>
<feature type="active site" evidence="10">
    <location>
        <position position="272"/>
    </location>
</feature>
<organism evidence="13 14">
    <name type="scientific">Pyrus ussuriensis x Pyrus communis</name>
    <dbReference type="NCBI Taxonomy" id="2448454"/>
    <lineage>
        <taxon>Eukaryota</taxon>
        <taxon>Viridiplantae</taxon>
        <taxon>Streptophyta</taxon>
        <taxon>Embryophyta</taxon>
        <taxon>Tracheophyta</taxon>
        <taxon>Spermatophyta</taxon>
        <taxon>Magnoliopsida</taxon>
        <taxon>eudicotyledons</taxon>
        <taxon>Gunneridae</taxon>
        <taxon>Pentapetalae</taxon>
        <taxon>rosids</taxon>
        <taxon>fabids</taxon>
        <taxon>Rosales</taxon>
        <taxon>Rosaceae</taxon>
        <taxon>Amygdaloideae</taxon>
        <taxon>Maleae</taxon>
        <taxon>Pyrus</taxon>
    </lineage>
</organism>
<feature type="binding site" evidence="11">
    <location>
        <position position="248"/>
    </location>
    <ligand>
        <name>Ca(2+)</name>
        <dbReference type="ChEBI" id="CHEBI:29108"/>
        <label>1</label>
    </ligand>
</feature>
<dbReference type="EMBL" id="SMOL01000120">
    <property type="protein sequence ID" value="KAB2632457.1"/>
    <property type="molecule type" value="Genomic_DNA"/>
</dbReference>
<dbReference type="PANTHER" id="PTHR10201">
    <property type="entry name" value="MATRIX METALLOPROTEINASE"/>
    <property type="match status" value="1"/>
</dbReference>
<feature type="binding site" evidence="11">
    <location>
        <position position="225"/>
    </location>
    <ligand>
        <name>Ca(2+)</name>
        <dbReference type="ChEBI" id="CHEBI:29108"/>
        <label>3</label>
    </ligand>
</feature>
<feature type="binding site" evidence="11">
    <location>
        <position position="220"/>
    </location>
    <ligand>
        <name>Zn(2+)</name>
        <dbReference type="ChEBI" id="CHEBI:29105"/>
        <label>1</label>
    </ligand>
</feature>
<keyword evidence="11" id="KW-0106">Calcium</keyword>
<keyword evidence="3 11" id="KW-0479">Metal-binding</keyword>
<protein>
    <submittedName>
        <fullName evidence="13">Metalloendoproteinase 1-like</fullName>
    </submittedName>
</protein>
<proteinExistence type="inferred from homology"/>
<evidence type="ECO:0000259" key="12">
    <source>
        <dbReference type="SMART" id="SM00235"/>
    </source>
</evidence>
<feature type="binding site" evidence="11">
    <location>
        <position position="271"/>
    </location>
    <ligand>
        <name>Zn(2+)</name>
        <dbReference type="ChEBI" id="CHEBI:29105"/>
        <label>2</label>
        <note>catalytic</note>
    </ligand>
</feature>
<keyword evidence="5" id="KW-0378">Hydrolase</keyword>
<keyword evidence="2" id="KW-0645">Protease</keyword>
<dbReference type="GO" id="GO:0031012">
    <property type="term" value="C:extracellular matrix"/>
    <property type="evidence" value="ECO:0007669"/>
    <property type="project" value="InterPro"/>
</dbReference>
<comment type="similarity">
    <text evidence="1">Belongs to the peptidase M10A family. Matrix metalloproteinases (MMPs) subfamily.</text>
</comment>
<dbReference type="InterPro" id="IPR036365">
    <property type="entry name" value="PGBD-like_sf"/>
</dbReference>
<keyword evidence="8" id="KW-0865">Zymogen</keyword>
<name>A0A5N5I023_9ROSA</name>
<dbReference type="OrthoDB" id="406838at2759"/>